<gene>
    <name evidence="1" type="ORF">BWK73_10760</name>
</gene>
<accession>A0A1Y1QUA2</accession>
<protein>
    <submittedName>
        <fullName evidence="1">Uncharacterized protein</fullName>
    </submittedName>
</protein>
<organism evidence="1 2">
    <name type="scientific">Thiothrix lacustris</name>
    <dbReference type="NCBI Taxonomy" id="525917"/>
    <lineage>
        <taxon>Bacteria</taxon>
        <taxon>Pseudomonadati</taxon>
        <taxon>Pseudomonadota</taxon>
        <taxon>Gammaproteobacteria</taxon>
        <taxon>Thiotrichales</taxon>
        <taxon>Thiotrichaceae</taxon>
        <taxon>Thiothrix</taxon>
    </lineage>
</organism>
<name>A0A1Y1QUA2_9GAMM</name>
<sequence>MRFPVCAKGIILNDTLLAMPVVVAVKVKPRLRFSSPMRNTRGIQQMILMRLIKKMINLVY</sequence>
<reference evidence="1 2" key="1">
    <citation type="submission" date="2017-01" db="EMBL/GenBank/DDBJ databases">
        <title>Novel large sulfur bacteria in the metagenomes of groundwater-fed chemosynthetic microbial mats in the Lake Huron basin.</title>
        <authorList>
            <person name="Sharrar A.M."/>
            <person name="Flood B.E."/>
            <person name="Bailey J.V."/>
            <person name="Jones D.S."/>
            <person name="Biddanda B."/>
            <person name="Ruberg S.A."/>
            <person name="Marcus D.N."/>
            <person name="Dick G.J."/>
        </authorList>
    </citation>
    <scope>NUCLEOTIDE SEQUENCE [LARGE SCALE GENOMIC DNA]</scope>
    <source>
        <strain evidence="1">A8</strain>
    </source>
</reference>
<dbReference type="Proteomes" id="UP000192491">
    <property type="component" value="Unassembled WGS sequence"/>
</dbReference>
<dbReference type="AlphaFoldDB" id="A0A1Y1QUA2"/>
<proteinExistence type="predicted"/>
<evidence type="ECO:0000313" key="2">
    <source>
        <dbReference type="Proteomes" id="UP000192491"/>
    </source>
</evidence>
<comment type="caution">
    <text evidence="1">The sequence shown here is derived from an EMBL/GenBank/DDBJ whole genome shotgun (WGS) entry which is preliminary data.</text>
</comment>
<evidence type="ECO:0000313" key="1">
    <source>
        <dbReference type="EMBL" id="OQX13950.1"/>
    </source>
</evidence>
<dbReference type="EMBL" id="MTEJ01000037">
    <property type="protein sequence ID" value="OQX13950.1"/>
    <property type="molecule type" value="Genomic_DNA"/>
</dbReference>